<comment type="subcellular location">
    <subcellularLocation>
        <location evidence="1">Nucleus</location>
    </subcellularLocation>
</comment>
<evidence type="ECO:0000313" key="9">
    <source>
        <dbReference type="EMBL" id="KPM06506.1"/>
    </source>
</evidence>
<evidence type="ECO:0000256" key="7">
    <source>
        <dbReference type="SAM" id="MobiDB-lite"/>
    </source>
</evidence>
<dbReference type="FunFam" id="3.30.160.60:FF:001172">
    <property type="entry name" value="Zinc finger protein rotund"/>
    <property type="match status" value="1"/>
</dbReference>
<dbReference type="FunFam" id="3.30.160.60:FF:001498">
    <property type="entry name" value="Zinc finger protein 404"/>
    <property type="match status" value="1"/>
</dbReference>
<feature type="domain" description="C2H2-type" evidence="8">
    <location>
        <begin position="468"/>
        <end position="495"/>
    </location>
</feature>
<dbReference type="PROSITE" id="PS00028">
    <property type="entry name" value="ZINC_FINGER_C2H2_1"/>
    <property type="match status" value="8"/>
</dbReference>
<dbReference type="GO" id="GO:0022008">
    <property type="term" value="P:neurogenesis"/>
    <property type="evidence" value="ECO:0007669"/>
    <property type="project" value="TreeGrafter"/>
</dbReference>
<dbReference type="Pfam" id="PF12874">
    <property type="entry name" value="zf-met"/>
    <property type="match status" value="1"/>
</dbReference>
<feature type="region of interest" description="Disordered" evidence="7">
    <location>
        <begin position="772"/>
        <end position="791"/>
    </location>
</feature>
<feature type="region of interest" description="Disordered" evidence="7">
    <location>
        <begin position="585"/>
        <end position="612"/>
    </location>
</feature>
<dbReference type="InterPro" id="IPR050331">
    <property type="entry name" value="Zinc_finger"/>
</dbReference>
<feature type="domain" description="C2H2-type" evidence="8">
    <location>
        <begin position="110"/>
        <end position="137"/>
    </location>
</feature>
<dbReference type="PANTHER" id="PTHR16515:SF66">
    <property type="entry name" value="C2H2-TYPE DOMAIN-CONTAINING PROTEIN"/>
    <property type="match status" value="1"/>
</dbReference>
<dbReference type="InterPro" id="IPR036236">
    <property type="entry name" value="Znf_C2H2_sf"/>
</dbReference>
<feature type="region of interest" description="Disordered" evidence="7">
    <location>
        <begin position="386"/>
        <end position="409"/>
    </location>
</feature>
<name>A0A132A6A4_SARSC</name>
<dbReference type="FunFam" id="3.30.160.60:FF:000624">
    <property type="entry name" value="zinc finger protein 697"/>
    <property type="match status" value="1"/>
</dbReference>
<protein>
    <submittedName>
        <fullName evidence="9">Zinc finger protein squeeze-like protein</fullName>
    </submittedName>
</protein>
<accession>A0A132A6A4</accession>
<dbReference type="FunFam" id="3.30.160.60:FF:000446">
    <property type="entry name" value="Zinc finger protein"/>
    <property type="match status" value="1"/>
</dbReference>
<dbReference type="InterPro" id="IPR013087">
    <property type="entry name" value="Znf_C2H2_type"/>
</dbReference>
<dbReference type="PANTHER" id="PTHR16515">
    <property type="entry name" value="PR DOMAIN ZINC FINGER PROTEIN"/>
    <property type="match status" value="1"/>
</dbReference>
<dbReference type="GO" id="GO:0008270">
    <property type="term" value="F:zinc ion binding"/>
    <property type="evidence" value="ECO:0007669"/>
    <property type="project" value="UniProtKB-KW"/>
</dbReference>
<evidence type="ECO:0000256" key="2">
    <source>
        <dbReference type="ARBA" id="ARBA00022723"/>
    </source>
</evidence>
<evidence type="ECO:0000259" key="8">
    <source>
        <dbReference type="PROSITE" id="PS50157"/>
    </source>
</evidence>
<feature type="compositionally biased region" description="Low complexity" evidence="7">
    <location>
        <begin position="772"/>
        <end position="789"/>
    </location>
</feature>
<feature type="domain" description="C2H2-type" evidence="8">
    <location>
        <begin position="80"/>
        <end position="109"/>
    </location>
</feature>
<proteinExistence type="predicted"/>
<feature type="compositionally biased region" description="Polar residues" evidence="7">
    <location>
        <begin position="214"/>
        <end position="226"/>
    </location>
</feature>
<feature type="domain" description="C2H2-type" evidence="8">
    <location>
        <begin position="24"/>
        <end position="51"/>
    </location>
</feature>
<feature type="domain" description="C2H2-type" evidence="8">
    <location>
        <begin position="530"/>
        <end position="559"/>
    </location>
</feature>
<feature type="domain" description="C2H2-type" evidence="8">
    <location>
        <begin position="52"/>
        <end position="79"/>
    </location>
</feature>
<feature type="compositionally biased region" description="Low complexity" evidence="7">
    <location>
        <begin position="585"/>
        <end position="598"/>
    </location>
</feature>
<feature type="compositionally biased region" description="Basic residues" evidence="7">
    <location>
        <begin position="172"/>
        <end position="182"/>
    </location>
</feature>
<evidence type="ECO:0000256" key="6">
    <source>
        <dbReference type="ARBA" id="ARBA00023242"/>
    </source>
</evidence>
<dbReference type="GO" id="GO:0010468">
    <property type="term" value="P:regulation of gene expression"/>
    <property type="evidence" value="ECO:0007669"/>
    <property type="project" value="TreeGrafter"/>
</dbReference>
<reference evidence="9 10" key="1">
    <citation type="journal article" date="2015" name="Parasit. Vectors">
        <title>Draft genome of the scabies mite.</title>
        <authorList>
            <person name="Rider S.D.Jr."/>
            <person name="Morgan M.S."/>
            <person name="Arlian L.G."/>
        </authorList>
    </citation>
    <scope>NUCLEOTIDE SEQUENCE [LARGE SCALE GENOMIC DNA]</scope>
    <source>
        <strain evidence="9">Arlian Lab</strain>
    </source>
</reference>
<dbReference type="PROSITE" id="PS50157">
    <property type="entry name" value="ZINC_FINGER_C2H2_2"/>
    <property type="match status" value="10"/>
</dbReference>
<dbReference type="OrthoDB" id="654211at2759"/>
<dbReference type="Pfam" id="PF00096">
    <property type="entry name" value="zf-C2H2"/>
    <property type="match status" value="5"/>
</dbReference>
<keyword evidence="6" id="KW-0539">Nucleus</keyword>
<evidence type="ECO:0000256" key="5">
    <source>
        <dbReference type="ARBA" id="ARBA00022833"/>
    </source>
</evidence>
<feature type="compositionally biased region" description="Low complexity" evidence="7">
    <location>
        <begin position="183"/>
        <end position="199"/>
    </location>
</feature>
<gene>
    <name evidence="9" type="ORF">QR98_0049830</name>
</gene>
<keyword evidence="2" id="KW-0479">Metal-binding</keyword>
<evidence type="ECO:0000256" key="4">
    <source>
        <dbReference type="ARBA" id="ARBA00022771"/>
    </source>
</evidence>
<evidence type="ECO:0000256" key="1">
    <source>
        <dbReference type="ARBA" id="ARBA00004123"/>
    </source>
</evidence>
<comment type="caution">
    <text evidence="9">The sequence shown here is derived from an EMBL/GenBank/DDBJ whole genome shotgun (WGS) entry which is preliminary data.</text>
</comment>
<feature type="region of interest" description="Disordered" evidence="7">
    <location>
        <begin position="157"/>
        <end position="235"/>
    </location>
</feature>
<dbReference type="GO" id="GO:0005634">
    <property type="term" value="C:nucleus"/>
    <property type="evidence" value="ECO:0007669"/>
    <property type="project" value="UniProtKB-SubCell"/>
</dbReference>
<feature type="compositionally biased region" description="Basic and acidic residues" evidence="7">
    <location>
        <begin position="162"/>
        <end position="171"/>
    </location>
</feature>
<dbReference type="Proteomes" id="UP000616769">
    <property type="component" value="Unassembled WGS sequence"/>
</dbReference>
<keyword evidence="5" id="KW-0862">Zinc</keyword>
<feature type="domain" description="C2H2-type" evidence="8">
    <location>
        <begin position="440"/>
        <end position="467"/>
    </location>
</feature>
<feature type="domain" description="C2H2-type" evidence="8">
    <location>
        <begin position="496"/>
        <end position="522"/>
    </location>
</feature>
<dbReference type="SMART" id="SM00355">
    <property type="entry name" value="ZnF_C2H2"/>
    <property type="match status" value="11"/>
</dbReference>
<keyword evidence="4" id="KW-0863">Zinc-finger</keyword>
<evidence type="ECO:0000313" key="10">
    <source>
        <dbReference type="Proteomes" id="UP000616769"/>
    </source>
</evidence>
<feature type="compositionally biased region" description="Low complexity" evidence="7">
    <location>
        <begin position="388"/>
        <end position="409"/>
    </location>
</feature>
<organism evidence="9 10">
    <name type="scientific">Sarcoptes scabiei</name>
    <name type="common">Itch mite</name>
    <name type="synonym">Acarus scabiei</name>
    <dbReference type="NCBI Taxonomy" id="52283"/>
    <lineage>
        <taxon>Eukaryota</taxon>
        <taxon>Metazoa</taxon>
        <taxon>Ecdysozoa</taxon>
        <taxon>Arthropoda</taxon>
        <taxon>Chelicerata</taxon>
        <taxon>Arachnida</taxon>
        <taxon>Acari</taxon>
        <taxon>Acariformes</taxon>
        <taxon>Sarcoptiformes</taxon>
        <taxon>Astigmata</taxon>
        <taxon>Psoroptidia</taxon>
        <taxon>Sarcoptoidea</taxon>
        <taxon>Sarcoptidae</taxon>
        <taxon>Sarcoptinae</taxon>
        <taxon>Sarcoptes</taxon>
    </lineage>
</organism>
<dbReference type="FunFam" id="3.30.160.60:FF:000648">
    <property type="entry name" value="Zinc finger protein rotund"/>
    <property type="match status" value="1"/>
</dbReference>
<keyword evidence="3" id="KW-0677">Repeat</keyword>
<dbReference type="EMBL" id="JXLN01010911">
    <property type="protein sequence ID" value="KPM06506.1"/>
    <property type="molecule type" value="Genomic_DNA"/>
</dbReference>
<dbReference type="FunFam" id="3.30.160.60:FF:000233">
    <property type="entry name" value="Putative zinc finger protein 362"/>
    <property type="match status" value="1"/>
</dbReference>
<dbReference type="VEuPathDB" id="VectorBase:SSCA004395"/>
<dbReference type="AlphaFoldDB" id="A0A132A6A4"/>
<evidence type="ECO:0000256" key="3">
    <source>
        <dbReference type="ARBA" id="ARBA00022737"/>
    </source>
</evidence>
<feature type="domain" description="C2H2-type" evidence="8">
    <location>
        <begin position="141"/>
        <end position="168"/>
    </location>
</feature>
<dbReference type="SUPFAM" id="SSF57667">
    <property type="entry name" value="beta-beta-alpha zinc fingers"/>
    <property type="match status" value="6"/>
</dbReference>
<dbReference type="Gene3D" id="3.30.160.60">
    <property type="entry name" value="Classic Zinc Finger"/>
    <property type="match status" value="8"/>
</dbReference>
<sequence>MQIFYSKADMQLHTQIHMRESKPYKCSQCTKSFANSSYLSQHSRIHLGIKPYRCEMCQRKFTQLSHLQQHYRTHTGDKPYRCRFANCTKSFSQLSNLQSHSRSHQTDKPYKCNSCYKCFVDEAGLLEHIPKHKDSKHLKTHICQFCGKSYTQETYLSKHMQKHTDRNENKHQTHHHQQHHLQNHNQLQSSTSRNNQSSSGNVGVQTPMLGDNSGGYNLSKASNLNRSTSTSSSTSIDCSNLIISSSMPGLNAATSVASHSLNNLINNQPHLFLDQSQNFEQLQSSNQNLRNGDDALLYGVNQHQRISIDKNSIETIVSKSHIPVTLSPSSVPTISAAMPNVRSMPYAFPYDAFNFHQKLSSNPGLLLNDVNANFLSSNSRKLSNFNDTSVMPSSTSISSSSTSPTSSMIATKTGPTALPNQLIALNQIRSYASLPVAKPHLCPQCQKSFSSTHQLAQHNRIHSGEKPYGCSFCERKFKQLSHLQQHTRLHTGERPYKCDCGRSFIQLSNLQQHMKTHISEPINSKSEKNFFCVHCGKGFKGQTSLYLHQSKNDQTTSTSQLIYTCHICNSVFVDEASYKKHLDSHQSQQTIQYQQHPQQNHHLRKSNQLQDANASSSSATVAVTLWPCTACTAVFANEISLLNHFEQMKFDSKHQKAQFLHLQRPASSINQNQNHAKSTNKNNSNSQPQIVQNIYVNQFSLISNANEVAIPNNGGGSRASSNIGQIVPATFVVPVSASSTNLAKTALIQAPQTFIQSSANILAQNLLLNNSQNSSKSKLSNKTNSKASNRTQNSIKFLSISDPSSNLNNNLIANNNNADYQSNLVDSYKFRK</sequence>
<feature type="domain" description="C2H2-type" evidence="8">
    <location>
        <begin position="563"/>
        <end position="590"/>
    </location>
</feature>